<feature type="domain" description="Calcineurin-like phosphoesterase" evidence="5">
    <location>
        <begin position="16"/>
        <end position="268"/>
    </location>
</feature>
<dbReference type="Proteomes" id="UP000289184">
    <property type="component" value="Unassembled WGS sequence"/>
</dbReference>
<dbReference type="EC" id="3.1.4.53" evidence="6"/>
<evidence type="ECO:0000256" key="2">
    <source>
        <dbReference type="ARBA" id="ARBA00022801"/>
    </source>
</evidence>
<evidence type="ECO:0000256" key="4">
    <source>
        <dbReference type="ARBA" id="ARBA00025742"/>
    </source>
</evidence>
<sequence>MEDVTEQQKDTVEAVFAILGDPHFTEEHGSHLKIKKNGELASNIPTTNPWAGLTELVASQRLEADAILCPGDIAFQSSPTTLSAGWKHLVDLGQLMNCEHVVCATGNHDVTSRSQAETFKKAVIRNLRAGYGPFEQLKCLHPPYPSVTRDDADHQQGRDHRIRYFGAGLLLVMAAKYQILIVNSCGEHGHDEFEHERGTFPQSAVNELKVALTQCDPTRISVAIMHHPPESHTQDGAGAHDFVDNGQELLKLLADQGDWLVVHGHKHEARLGHASGSGLQPVVFGAASLAIHIEAVKGTVRNQFYLLKVRLEPRGLTGRFQTWDWSTGRGWEPARPDGDGIYDGATFGARDPGRVITDIAALAPLPMDWDEVIRRVPDAGLLPPEARNQVRERLRARHRLHIQVDIKNGQWKKLEKAAP</sequence>
<evidence type="ECO:0000256" key="1">
    <source>
        <dbReference type="ARBA" id="ARBA00022723"/>
    </source>
</evidence>
<dbReference type="EMBL" id="UFQB01000012">
    <property type="protein sequence ID" value="SSW67530.1"/>
    <property type="molecule type" value="Genomic_DNA"/>
</dbReference>
<evidence type="ECO:0000256" key="3">
    <source>
        <dbReference type="ARBA" id="ARBA00023004"/>
    </source>
</evidence>
<gene>
    <name evidence="6" type="primary">cpdA_3</name>
    <name evidence="6" type="ORF">AGI3411_03193</name>
</gene>
<dbReference type="InterPro" id="IPR050884">
    <property type="entry name" value="CNP_phosphodiesterase-III"/>
</dbReference>
<dbReference type="Gene3D" id="3.60.21.10">
    <property type="match status" value="1"/>
</dbReference>
<dbReference type="PANTHER" id="PTHR42988">
    <property type="entry name" value="PHOSPHOHYDROLASE"/>
    <property type="match status" value="1"/>
</dbReference>
<comment type="similarity">
    <text evidence="4">Belongs to the cyclic nucleotide phosphodiesterase class-III family.</text>
</comment>
<reference evidence="6 7" key="1">
    <citation type="submission" date="2018-07" db="EMBL/GenBank/DDBJ databases">
        <authorList>
            <person name="Peeters C."/>
        </authorList>
    </citation>
    <scope>NUCLEOTIDE SEQUENCE [LARGE SCALE GENOMIC DNA]</scope>
    <source>
        <strain evidence="6 7">LMG 3411</strain>
    </source>
</reference>
<name>A0A446CI24_9BURK</name>
<evidence type="ECO:0000259" key="5">
    <source>
        <dbReference type="Pfam" id="PF00149"/>
    </source>
</evidence>
<keyword evidence="3" id="KW-0408">Iron</keyword>
<proteinExistence type="inferred from homology"/>
<dbReference type="RefSeq" id="WP_129528366.1">
    <property type="nucleotide sequence ID" value="NZ_UFQB01000012.1"/>
</dbReference>
<dbReference type="InterPro" id="IPR004843">
    <property type="entry name" value="Calcineurin-like_PHP"/>
</dbReference>
<dbReference type="PANTHER" id="PTHR42988:SF2">
    <property type="entry name" value="CYCLIC NUCLEOTIDE PHOSPHODIESTERASE CBUA0032-RELATED"/>
    <property type="match status" value="1"/>
</dbReference>
<organism evidence="6 7">
    <name type="scientific">Achromobacter agilis</name>
    <dbReference type="NCBI Taxonomy" id="1353888"/>
    <lineage>
        <taxon>Bacteria</taxon>
        <taxon>Pseudomonadati</taxon>
        <taxon>Pseudomonadota</taxon>
        <taxon>Betaproteobacteria</taxon>
        <taxon>Burkholderiales</taxon>
        <taxon>Alcaligenaceae</taxon>
        <taxon>Achromobacter</taxon>
    </lineage>
</organism>
<dbReference type="InterPro" id="IPR029052">
    <property type="entry name" value="Metallo-depent_PP-like"/>
</dbReference>
<keyword evidence="7" id="KW-1185">Reference proteome</keyword>
<protein>
    <submittedName>
        <fullName evidence="6">3',5'-cyclic adenosine monophosphate phosphodiesterase CpdA</fullName>
        <ecNumber evidence="6">3.1.4.53</ecNumber>
    </submittedName>
</protein>
<dbReference type="OrthoDB" id="9785415at2"/>
<dbReference type="AlphaFoldDB" id="A0A446CI24"/>
<dbReference type="Pfam" id="PF00149">
    <property type="entry name" value="Metallophos"/>
    <property type="match status" value="1"/>
</dbReference>
<dbReference type="GO" id="GO:0046872">
    <property type="term" value="F:metal ion binding"/>
    <property type="evidence" value="ECO:0007669"/>
    <property type="project" value="UniProtKB-KW"/>
</dbReference>
<evidence type="ECO:0000313" key="7">
    <source>
        <dbReference type="Proteomes" id="UP000289184"/>
    </source>
</evidence>
<evidence type="ECO:0000313" key="6">
    <source>
        <dbReference type="EMBL" id="SSW67530.1"/>
    </source>
</evidence>
<dbReference type="GO" id="GO:0004115">
    <property type="term" value="F:3',5'-cyclic-AMP phosphodiesterase activity"/>
    <property type="evidence" value="ECO:0007669"/>
    <property type="project" value="UniProtKB-EC"/>
</dbReference>
<keyword evidence="1" id="KW-0479">Metal-binding</keyword>
<dbReference type="SUPFAM" id="SSF56300">
    <property type="entry name" value="Metallo-dependent phosphatases"/>
    <property type="match status" value="1"/>
</dbReference>
<keyword evidence="2 6" id="KW-0378">Hydrolase</keyword>
<accession>A0A446CI24</accession>